<dbReference type="EMBL" id="JAQGDS010000001">
    <property type="protein sequence ID" value="KAJ6263984.1"/>
    <property type="molecule type" value="Genomic_DNA"/>
</dbReference>
<evidence type="ECO:0000313" key="2">
    <source>
        <dbReference type="EMBL" id="KAJ6263984.1"/>
    </source>
</evidence>
<dbReference type="AlphaFoldDB" id="A0AAD6J3S6"/>
<feature type="region of interest" description="Disordered" evidence="1">
    <location>
        <begin position="504"/>
        <end position="529"/>
    </location>
</feature>
<evidence type="ECO:0008006" key="4">
    <source>
        <dbReference type="Google" id="ProtNLM"/>
    </source>
</evidence>
<sequence>MSTLLFGFPLPAEPALEIFEFVTLDGLRALSLCSKAYRAAVLPTLLREVRMSPDSLPAFHDGGSLAHICPSVRHASFDCLEECGFVETVDRCRIYTSALIGGIFPQLTSLHVSLFGPPKFPRVEAQMLMAIFTRLARAEFYNRLKVLYFQVLPQDMDKAITQGHQLKEMLQESRRFLDIEMGHEQDLNAEESINSLLEKLRPPPALEELLITSDTLRFRKPSARNDLTFAEWLVRACAPNLRRLVICMYQLGTTKNTTILRLYLSLPDRLVFPRVTKLRLDLSSFKRRHLTDLASRFPCLEELAIHVWSGYVMRYTKRIVVMQHIVGFGSTLKKVTVPWPEEWRISRRGVFRWHLRKSVQRWIAAGLTGLQEAEFLLRFEETDERYVKFVVNLERVVVEDGHGWRTGNIPQVPALKYPESIESSINHRFGVRRSFSFAIARRPVRAVELLENSASRLTSPDQILDPPVLALEADSSKTKTRGSHPSQGLHPGLLLASDWDFDRAVKPTLPPSTSSTTRDDRDDDHRPAP</sequence>
<comment type="caution">
    <text evidence="2">The sequence shown here is derived from an EMBL/GenBank/DDBJ whole genome shotgun (WGS) entry which is preliminary data.</text>
</comment>
<dbReference type="Proteomes" id="UP001221413">
    <property type="component" value="Unassembled WGS sequence"/>
</dbReference>
<keyword evidence="3" id="KW-1185">Reference proteome</keyword>
<feature type="compositionally biased region" description="Basic and acidic residues" evidence="1">
    <location>
        <begin position="517"/>
        <end position="529"/>
    </location>
</feature>
<name>A0AAD6J3S6_DREDA</name>
<reference evidence="2" key="1">
    <citation type="submission" date="2023-01" db="EMBL/GenBank/DDBJ databases">
        <title>The chitinases involved in constricting ring structure development in the nematode-trapping fungus Drechslerella dactyloides.</title>
        <authorList>
            <person name="Wang R."/>
            <person name="Zhang L."/>
            <person name="Tang P."/>
            <person name="Li S."/>
            <person name="Liang L."/>
        </authorList>
    </citation>
    <scope>NUCLEOTIDE SEQUENCE</scope>
    <source>
        <strain evidence="2">YMF1.00031</strain>
    </source>
</reference>
<organism evidence="2 3">
    <name type="scientific">Drechslerella dactyloides</name>
    <name type="common">Nematode-trapping fungus</name>
    <name type="synonym">Arthrobotrys dactyloides</name>
    <dbReference type="NCBI Taxonomy" id="74499"/>
    <lineage>
        <taxon>Eukaryota</taxon>
        <taxon>Fungi</taxon>
        <taxon>Dikarya</taxon>
        <taxon>Ascomycota</taxon>
        <taxon>Pezizomycotina</taxon>
        <taxon>Orbiliomycetes</taxon>
        <taxon>Orbiliales</taxon>
        <taxon>Orbiliaceae</taxon>
        <taxon>Drechslerella</taxon>
    </lineage>
</organism>
<gene>
    <name evidence="2" type="ORF">Dda_0122</name>
</gene>
<evidence type="ECO:0000313" key="3">
    <source>
        <dbReference type="Proteomes" id="UP001221413"/>
    </source>
</evidence>
<evidence type="ECO:0000256" key="1">
    <source>
        <dbReference type="SAM" id="MobiDB-lite"/>
    </source>
</evidence>
<accession>A0AAD6J3S6</accession>
<proteinExistence type="predicted"/>
<protein>
    <recommendedName>
        <fullName evidence="4">F-box domain-containing protein</fullName>
    </recommendedName>
</protein>